<evidence type="ECO:0000256" key="4">
    <source>
        <dbReference type="ARBA" id="ARBA00022679"/>
    </source>
</evidence>
<dbReference type="Pfam" id="PF02518">
    <property type="entry name" value="HATPase_c"/>
    <property type="match status" value="1"/>
</dbReference>
<evidence type="ECO:0000256" key="2">
    <source>
        <dbReference type="ARBA" id="ARBA00012438"/>
    </source>
</evidence>
<dbReference type="EMBL" id="CP042909">
    <property type="protein sequence ID" value="QJA06918.1"/>
    <property type="molecule type" value="Genomic_DNA"/>
</dbReference>
<keyword evidence="7" id="KW-0067">ATP-binding</keyword>
<keyword evidence="4" id="KW-0808">Transferase</keyword>
<name>A0A6H1WUQ5_9BACT</name>
<dbReference type="PROSITE" id="PS50109">
    <property type="entry name" value="HIS_KIN"/>
    <property type="match status" value="1"/>
</dbReference>
<dbReference type="InterPro" id="IPR005467">
    <property type="entry name" value="His_kinase_dom"/>
</dbReference>
<dbReference type="PANTHER" id="PTHR43065">
    <property type="entry name" value="SENSOR HISTIDINE KINASE"/>
    <property type="match status" value="1"/>
</dbReference>
<keyword evidence="5" id="KW-0547">Nucleotide-binding</keyword>
<evidence type="ECO:0000256" key="1">
    <source>
        <dbReference type="ARBA" id="ARBA00000085"/>
    </source>
</evidence>
<feature type="transmembrane region" description="Helical" evidence="9">
    <location>
        <begin position="28"/>
        <end position="48"/>
    </location>
</feature>
<feature type="domain" description="Histidine kinase" evidence="10">
    <location>
        <begin position="272"/>
        <end position="477"/>
    </location>
</feature>
<dbReference type="SMART" id="SM00388">
    <property type="entry name" value="HisKA"/>
    <property type="match status" value="1"/>
</dbReference>
<dbReference type="Gene3D" id="3.30.565.10">
    <property type="entry name" value="Histidine kinase-like ATPase, C-terminal domain"/>
    <property type="match status" value="1"/>
</dbReference>
<keyword evidence="9" id="KW-1133">Transmembrane helix</keyword>
<dbReference type="GO" id="GO:0000155">
    <property type="term" value="F:phosphorelay sensor kinase activity"/>
    <property type="evidence" value="ECO:0007669"/>
    <property type="project" value="InterPro"/>
</dbReference>
<evidence type="ECO:0000256" key="5">
    <source>
        <dbReference type="ARBA" id="ARBA00022741"/>
    </source>
</evidence>
<comment type="catalytic activity">
    <reaction evidence="1">
        <text>ATP + protein L-histidine = ADP + protein N-phospho-L-histidine.</text>
        <dbReference type="EC" id="2.7.13.3"/>
    </reaction>
</comment>
<dbReference type="InterPro" id="IPR036097">
    <property type="entry name" value="HisK_dim/P_sf"/>
</dbReference>
<evidence type="ECO:0000256" key="9">
    <source>
        <dbReference type="SAM" id="Phobius"/>
    </source>
</evidence>
<feature type="transmembrane region" description="Helical" evidence="9">
    <location>
        <begin position="5"/>
        <end position="22"/>
    </location>
</feature>
<dbReference type="Gene3D" id="1.10.287.130">
    <property type="match status" value="1"/>
</dbReference>
<dbReference type="Pfam" id="PF00512">
    <property type="entry name" value="HisKA"/>
    <property type="match status" value="1"/>
</dbReference>
<evidence type="ECO:0000256" key="7">
    <source>
        <dbReference type="ARBA" id="ARBA00022840"/>
    </source>
</evidence>
<dbReference type="PRINTS" id="PR00344">
    <property type="entry name" value="BCTRLSENSOR"/>
</dbReference>
<dbReference type="Gene3D" id="3.30.450.20">
    <property type="entry name" value="PAS domain"/>
    <property type="match status" value="1"/>
</dbReference>
<dbReference type="InterPro" id="IPR003661">
    <property type="entry name" value="HisK_dim/P_dom"/>
</dbReference>
<dbReference type="EC" id="2.7.13.3" evidence="2"/>
<feature type="transmembrane region" description="Helical" evidence="9">
    <location>
        <begin position="126"/>
        <end position="144"/>
    </location>
</feature>
<evidence type="ECO:0000256" key="6">
    <source>
        <dbReference type="ARBA" id="ARBA00022777"/>
    </source>
</evidence>
<keyword evidence="6" id="KW-0418">Kinase</keyword>
<accession>A0A6H1WUQ5</accession>
<evidence type="ECO:0000313" key="11">
    <source>
        <dbReference type="EMBL" id="QJA06918.1"/>
    </source>
</evidence>
<proteinExistence type="predicted"/>
<dbReference type="SUPFAM" id="SSF55785">
    <property type="entry name" value="PYP-like sensor domain (PAS domain)"/>
    <property type="match status" value="1"/>
</dbReference>
<dbReference type="InterPro" id="IPR004358">
    <property type="entry name" value="Sig_transdc_His_kin-like_C"/>
</dbReference>
<gene>
    <name evidence="11" type="ORF">FVE67_09010</name>
</gene>
<feature type="transmembrane region" description="Helical" evidence="9">
    <location>
        <begin position="101"/>
        <end position="120"/>
    </location>
</feature>
<organism evidence="11 12">
    <name type="scientific">Thermosulfurimonas marina</name>
    <dbReference type="NCBI Taxonomy" id="2047767"/>
    <lineage>
        <taxon>Bacteria</taxon>
        <taxon>Pseudomonadati</taxon>
        <taxon>Thermodesulfobacteriota</taxon>
        <taxon>Thermodesulfobacteria</taxon>
        <taxon>Thermodesulfobacteriales</taxon>
        <taxon>Thermodesulfobacteriaceae</taxon>
        <taxon>Thermosulfurimonas</taxon>
    </lineage>
</organism>
<dbReference type="PANTHER" id="PTHR43065:SF10">
    <property type="entry name" value="PEROXIDE STRESS-ACTIVATED HISTIDINE KINASE MAK3"/>
    <property type="match status" value="1"/>
</dbReference>
<keyword evidence="8" id="KW-0902">Two-component regulatory system</keyword>
<dbReference type="CDD" id="cd00082">
    <property type="entry name" value="HisKA"/>
    <property type="match status" value="1"/>
</dbReference>
<dbReference type="GO" id="GO:0005524">
    <property type="term" value="F:ATP binding"/>
    <property type="evidence" value="ECO:0007669"/>
    <property type="project" value="UniProtKB-KW"/>
</dbReference>
<evidence type="ECO:0000256" key="8">
    <source>
        <dbReference type="ARBA" id="ARBA00023012"/>
    </source>
</evidence>
<dbReference type="InterPro" id="IPR036890">
    <property type="entry name" value="HATPase_C_sf"/>
</dbReference>
<dbReference type="KEGG" id="tmai:FVE67_09010"/>
<dbReference type="AlphaFoldDB" id="A0A6H1WUQ5"/>
<dbReference type="Proteomes" id="UP000501253">
    <property type="component" value="Chromosome"/>
</dbReference>
<dbReference type="SMART" id="SM00387">
    <property type="entry name" value="HATPase_c"/>
    <property type="match status" value="1"/>
</dbReference>
<keyword evidence="12" id="KW-1185">Reference proteome</keyword>
<dbReference type="SUPFAM" id="SSF55874">
    <property type="entry name" value="ATPase domain of HSP90 chaperone/DNA topoisomerase II/histidine kinase"/>
    <property type="match status" value="1"/>
</dbReference>
<keyword evidence="3" id="KW-0597">Phosphoprotein</keyword>
<dbReference type="InterPro" id="IPR035965">
    <property type="entry name" value="PAS-like_dom_sf"/>
</dbReference>
<evidence type="ECO:0000256" key="3">
    <source>
        <dbReference type="ARBA" id="ARBA00022553"/>
    </source>
</evidence>
<dbReference type="SUPFAM" id="SSF47384">
    <property type="entry name" value="Homodimeric domain of signal transducing histidine kinase"/>
    <property type="match status" value="1"/>
</dbReference>
<reference evidence="11 12" key="1">
    <citation type="submission" date="2019-08" db="EMBL/GenBank/DDBJ databases">
        <title>Complete genome sequence of Thermosulfurimonas marina SU872T, an anaerobic thermophilic chemolithoautotrophic bacterium isolated from a shallow marine hydrothermal vent.</title>
        <authorList>
            <person name="Allioux M."/>
            <person name="Jebbar M."/>
            <person name="Slobodkina G."/>
            <person name="Slobodkin A."/>
            <person name="Moalic Y."/>
            <person name="Frolova A."/>
            <person name="Shao Z."/>
            <person name="Alain K."/>
        </authorList>
    </citation>
    <scope>NUCLEOTIDE SEQUENCE [LARGE SCALE GENOMIC DNA]</scope>
    <source>
        <strain evidence="11 12">SU872</strain>
    </source>
</reference>
<keyword evidence="9" id="KW-0812">Transmembrane</keyword>
<dbReference type="InterPro" id="IPR003594">
    <property type="entry name" value="HATPase_dom"/>
</dbReference>
<protein>
    <recommendedName>
        <fullName evidence="2">histidine kinase</fullName>
        <ecNumber evidence="2">2.7.13.3</ecNumber>
    </recommendedName>
</protein>
<evidence type="ECO:0000313" key="12">
    <source>
        <dbReference type="Proteomes" id="UP000501253"/>
    </source>
</evidence>
<keyword evidence="9" id="KW-0472">Membrane</keyword>
<evidence type="ECO:0000259" key="10">
    <source>
        <dbReference type="PROSITE" id="PS50109"/>
    </source>
</evidence>
<sequence>MKRYFWARLPLIFLLGVFFYHLQPEIVWILLMYFFGSGFFFFLVPRLFGEEISFWGQKILDFLAVFLLIRSTGGRESPLFFLLFLPPAETALLKEAPEADLTALVSLLLMGYFFFAQGPSQLSEEWFSFFMYVGALGLISILALKLSELRAEILHHEDLRRTLLTSLAAGLVFLDPDLRVVSWNPRAKEILPRLEKGRFLPEILGKTLPFRSCRGEARLDNRIIGYSLFPLRRGERTLGWGFLFQDITEAREKEEALAEARRLASLGTMAAGLIHEIRNPLATISGGVEFLRERLAGVEDLAPVLEMMGREAERLNRLVTHFLFFARPERGETEEFAVEDLLEETLSSLGDLFSGIEVRRRVELGRIQANRDQWRQILENLLSNAAEATREAGGRLVEVEILEKSSYYVLRVRDTGPGIPPEVRPKIFDPFFTTKAQGTGLGLAVVYRIVKNLGGEVLAFSEKGQGSLFEVRIPKKERA</sequence>